<dbReference type="PROSITE" id="PS52016">
    <property type="entry name" value="TONB_DEPENDENT_REC_3"/>
    <property type="match status" value="1"/>
</dbReference>
<dbReference type="GO" id="GO:0015344">
    <property type="term" value="F:siderophore uptake transmembrane transporter activity"/>
    <property type="evidence" value="ECO:0007669"/>
    <property type="project" value="TreeGrafter"/>
</dbReference>
<keyword evidence="11" id="KW-1185">Reference proteome</keyword>
<accession>A0A1H6SKV7</accession>
<dbReference type="Gene3D" id="2.40.170.20">
    <property type="entry name" value="TonB-dependent receptor, beta-barrel domain"/>
    <property type="match status" value="1"/>
</dbReference>
<dbReference type="GO" id="GO:0044718">
    <property type="term" value="P:siderophore transmembrane transport"/>
    <property type="evidence" value="ECO:0007669"/>
    <property type="project" value="TreeGrafter"/>
</dbReference>
<reference evidence="11" key="1">
    <citation type="submission" date="2016-10" db="EMBL/GenBank/DDBJ databases">
        <authorList>
            <person name="Varghese N."/>
            <person name="Submissions S."/>
        </authorList>
    </citation>
    <scope>NUCLEOTIDE SEQUENCE [LARGE SCALE GENOMIC DNA]</scope>
    <source>
        <strain evidence="11">DSM 7165</strain>
    </source>
</reference>
<dbReference type="InterPro" id="IPR039426">
    <property type="entry name" value="TonB-dep_rcpt-like"/>
</dbReference>
<name>A0A1H6SKV7_9GAMM</name>
<keyword evidence="5 8" id="KW-0812">Transmembrane</keyword>
<evidence type="ECO:0000256" key="5">
    <source>
        <dbReference type="ARBA" id="ARBA00022692"/>
    </source>
</evidence>
<dbReference type="EMBL" id="FNYH01000007">
    <property type="protein sequence ID" value="SEI66524.1"/>
    <property type="molecule type" value="Genomic_DNA"/>
</dbReference>
<organism evidence="10 11">
    <name type="scientific">Allopseudospirillum japonicum</name>
    <dbReference type="NCBI Taxonomy" id="64971"/>
    <lineage>
        <taxon>Bacteria</taxon>
        <taxon>Pseudomonadati</taxon>
        <taxon>Pseudomonadota</taxon>
        <taxon>Gammaproteobacteria</taxon>
        <taxon>Oceanospirillales</taxon>
        <taxon>Oceanospirillaceae</taxon>
        <taxon>Allopseudospirillum</taxon>
    </lineage>
</organism>
<comment type="subcellular location">
    <subcellularLocation>
        <location evidence="1 8">Cell outer membrane</location>
        <topology evidence="1 8">Multi-pass membrane protein</topology>
    </subcellularLocation>
</comment>
<dbReference type="Proteomes" id="UP000242999">
    <property type="component" value="Unassembled WGS sequence"/>
</dbReference>
<evidence type="ECO:0000256" key="6">
    <source>
        <dbReference type="ARBA" id="ARBA00023136"/>
    </source>
</evidence>
<dbReference type="InterPro" id="IPR037066">
    <property type="entry name" value="Plug_dom_sf"/>
</dbReference>
<dbReference type="InterPro" id="IPR036942">
    <property type="entry name" value="Beta-barrel_TonB_sf"/>
</dbReference>
<keyword evidence="6 8" id="KW-0472">Membrane</keyword>
<gene>
    <name evidence="10" type="ORF">SAMN05421831_1071</name>
</gene>
<evidence type="ECO:0000256" key="4">
    <source>
        <dbReference type="ARBA" id="ARBA00022452"/>
    </source>
</evidence>
<dbReference type="STRING" id="64971.SAMN05421831_1071"/>
<keyword evidence="10" id="KW-0675">Receptor</keyword>
<proteinExistence type="inferred from homology"/>
<dbReference type="PANTHER" id="PTHR30069:SF41">
    <property type="entry name" value="HEME_HEMOPEXIN UTILIZATION PROTEIN C"/>
    <property type="match status" value="1"/>
</dbReference>
<evidence type="ECO:0000256" key="1">
    <source>
        <dbReference type="ARBA" id="ARBA00004571"/>
    </source>
</evidence>
<keyword evidence="4 8" id="KW-1134">Transmembrane beta strand</keyword>
<evidence type="ECO:0000259" key="9">
    <source>
        <dbReference type="Pfam" id="PF07715"/>
    </source>
</evidence>
<dbReference type="Pfam" id="PF07715">
    <property type="entry name" value="Plug"/>
    <property type="match status" value="1"/>
</dbReference>
<dbReference type="GO" id="GO:0009279">
    <property type="term" value="C:cell outer membrane"/>
    <property type="evidence" value="ECO:0007669"/>
    <property type="project" value="UniProtKB-SubCell"/>
</dbReference>
<evidence type="ECO:0000313" key="11">
    <source>
        <dbReference type="Proteomes" id="UP000242999"/>
    </source>
</evidence>
<evidence type="ECO:0000256" key="2">
    <source>
        <dbReference type="ARBA" id="ARBA00009810"/>
    </source>
</evidence>
<dbReference type="AlphaFoldDB" id="A0A1H6SKV7"/>
<dbReference type="PANTHER" id="PTHR30069">
    <property type="entry name" value="TONB-DEPENDENT OUTER MEMBRANE RECEPTOR"/>
    <property type="match status" value="1"/>
</dbReference>
<keyword evidence="3 8" id="KW-0813">Transport</keyword>
<dbReference type="Gene3D" id="2.170.130.10">
    <property type="entry name" value="TonB-dependent receptor, plug domain"/>
    <property type="match status" value="1"/>
</dbReference>
<feature type="domain" description="TonB-dependent receptor plug" evidence="9">
    <location>
        <begin position="56"/>
        <end position="152"/>
    </location>
</feature>
<dbReference type="SUPFAM" id="SSF56935">
    <property type="entry name" value="Porins"/>
    <property type="match status" value="1"/>
</dbReference>
<evidence type="ECO:0000313" key="10">
    <source>
        <dbReference type="EMBL" id="SEI66524.1"/>
    </source>
</evidence>
<keyword evidence="7 8" id="KW-0998">Cell outer membrane</keyword>
<evidence type="ECO:0000256" key="8">
    <source>
        <dbReference type="PROSITE-ProRule" id="PRU01360"/>
    </source>
</evidence>
<evidence type="ECO:0000256" key="3">
    <source>
        <dbReference type="ARBA" id="ARBA00022448"/>
    </source>
</evidence>
<sequence>MSHTSTFFYYLSSSLYFCALAPMGWAHEGGHTPDELATLNIPVIQVKGQVETDPFVKTLDTEYLSRSLAQDLQDSFKLDPAVQVGTGSRNGQKIFLRGIEDLHLNIQIDGARQGGNVFHHQARLQIDPFLMKQVRVFTGPAQADAGPGALGGSVVLETLDAQDLLQGRALGARVSTHYESSSDLFGGITAAYGQLSDHLGILAYARKNSNNEVRAGGGDSMVSTDGQHDNYLLKASLLDLAE</sequence>
<protein>
    <submittedName>
        <fullName evidence="10">Hemoglobin/transferrin/lactoferrin receptor protein</fullName>
    </submittedName>
</protein>
<evidence type="ECO:0000256" key="7">
    <source>
        <dbReference type="ARBA" id="ARBA00023237"/>
    </source>
</evidence>
<dbReference type="RefSeq" id="WP_218139006.1">
    <property type="nucleotide sequence ID" value="NZ_FNYH01000007.1"/>
</dbReference>
<comment type="similarity">
    <text evidence="2 8">Belongs to the TonB-dependent receptor family.</text>
</comment>
<dbReference type="InterPro" id="IPR012910">
    <property type="entry name" value="Plug_dom"/>
</dbReference>